<evidence type="ECO:0000313" key="3">
    <source>
        <dbReference type="Proteomes" id="UP000294937"/>
    </source>
</evidence>
<keyword evidence="3" id="KW-1185">Reference proteome</keyword>
<keyword evidence="1" id="KW-0472">Membrane</keyword>
<organism evidence="2 3">
    <name type="scientific">Hazenella coriacea</name>
    <dbReference type="NCBI Taxonomy" id="1179467"/>
    <lineage>
        <taxon>Bacteria</taxon>
        <taxon>Bacillati</taxon>
        <taxon>Bacillota</taxon>
        <taxon>Bacilli</taxon>
        <taxon>Bacillales</taxon>
        <taxon>Thermoactinomycetaceae</taxon>
        <taxon>Hazenella</taxon>
    </lineage>
</organism>
<dbReference type="AlphaFoldDB" id="A0A4R3L7C1"/>
<dbReference type="EMBL" id="SMAG01000002">
    <property type="protein sequence ID" value="TCS95841.1"/>
    <property type="molecule type" value="Genomic_DNA"/>
</dbReference>
<protein>
    <submittedName>
        <fullName evidence="2">Uncharacterized protein</fullName>
    </submittedName>
</protein>
<proteinExistence type="predicted"/>
<evidence type="ECO:0000313" key="2">
    <source>
        <dbReference type="EMBL" id="TCS95841.1"/>
    </source>
</evidence>
<evidence type="ECO:0000256" key="1">
    <source>
        <dbReference type="SAM" id="Phobius"/>
    </source>
</evidence>
<gene>
    <name evidence="2" type="ORF">EDD58_102423</name>
</gene>
<keyword evidence="1" id="KW-1133">Transmembrane helix</keyword>
<reference evidence="2 3" key="1">
    <citation type="submission" date="2019-03" db="EMBL/GenBank/DDBJ databases">
        <title>Genomic Encyclopedia of Type Strains, Phase IV (KMG-IV): sequencing the most valuable type-strain genomes for metagenomic binning, comparative biology and taxonomic classification.</title>
        <authorList>
            <person name="Goeker M."/>
        </authorList>
    </citation>
    <scope>NUCLEOTIDE SEQUENCE [LARGE SCALE GENOMIC DNA]</scope>
    <source>
        <strain evidence="2 3">DSM 45707</strain>
    </source>
</reference>
<sequence>MIYIHIWFNYFENIGWESLGQYKNILIPLKLISIILFLCLLITSRGEIIFLQICVEIIFLKQIKKKPEAYFSK</sequence>
<name>A0A4R3L7C1_9BACL</name>
<dbReference type="Proteomes" id="UP000294937">
    <property type="component" value="Unassembled WGS sequence"/>
</dbReference>
<keyword evidence="1" id="KW-0812">Transmembrane</keyword>
<feature type="transmembrane region" description="Helical" evidence="1">
    <location>
        <begin position="25"/>
        <end position="43"/>
    </location>
</feature>
<comment type="caution">
    <text evidence="2">The sequence shown here is derived from an EMBL/GenBank/DDBJ whole genome shotgun (WGS) entry which is preliminary data.</text>
</comment>
<accession>A0A4R3L7C1</accession>